<keyword evidence="3" id="KW-1185">Reference proteome</keyword>
<gene>
    <name evidence="2" type="ORF">BSV1_M43</name>
</gene>
<dbReference type="InterPro" id="IPR008478">
    <property type="entry name" value="DUF759_BOR_spp"/>
</dbReference>
<comment type="caution">
    <text evidence="2">The sequence shown here is derived from an EMBL/GenBank/DDBJ whole genome shotgun (WGS) entry which is preliminary data.</text>
</comment>
<geneLocation type="plasmid" evidence="2">
    <name>lp32-6</name>
</geneLocation>
<evidence type="ECO:0000256" key="1">
    <source>
        <dbReference type="SAM" id="Phobius"/>
    </source>
</evidence>
<evidence type="ECO:0000313" key="2">
    <source>
        <dbReference type="EMBL" id="EEH00315.1"/>
    </source>
</evidence>
<proteinExistence type="predicted"/>
<keyword evidence="1" id="KW-1133">Transmembrane helix</keyword>
<dbReference type="EMBL" id="ABJZ02000006">
    <property type="protein sequence ID" value="EEH00315.1"/>
    <property type="molecule type" value="Genomic_DNA"/>
</dbReference>
<sequence>MHKAYLLDDELEVKGMKGFERDLEKEEFLNQASVFKGFNRALIFLIKMMIFILTNIIFIYLV</sequence>
<keyword evidence="1" id="KW-0472">Membrane</keyword>
<keyword evidence="1" id="KW-0812">Transmembrane</keyword>
<dbReference type="AlphaFoldDB" id="A0A826GN29"/>
<keyword evidence="2" id="KW-0614">Plasmid</keyword>
<dbReference type="Proteomes" id="UP000006166">
    <property type="component" value="Unassembled WGS sequence"/>
</dbReference>
<name>A0A826GN29_9SPIR</name>
<accession>A0A826GN29</accession>
<dbReference type="Pfam" id="PF05537">
    <property type="entry name" value="DUF759"/>
    <property type="match status" value="1"/>
</dbReference>
<evidence type="ECO:0000313" key="3">
    <source>
        <dbReference type="Proteomes" id="UP000006166"/>
    </source>
</evidence>
<protein>
    <submittedName>
        <fullName evidence="2">Uncharacterized protein</fullName>
    </submittedName>
</protein>
<feature type="transmembrane region" description="Helical" evidence="1">
    <location>
        <begin position="41"/>
        <end position="61"/>
    </location>
</feature>
<reference evidence="2 3" key="1">
    <citation type="journal article" date="2011" name="J. Bacteriol.">
        <title>Whole genome sequence of an unusual Borrelia burgdorferi sensu lato isolate.</title>
        <authorList>
            <person name="Casjens S.R."/>
            <person name="Fraser-Liggett C.M."/>
            <person name="Mongodin E.F."/>
            <person name="Qiu W.G."/>
            <person name="Dunn J.J."/>
            <person name="Luft B.J."/>
            <person name="Schutzer S.E."/>
        </authorList>
    </citation>
    <scope>NUCLEOTIDE SEQUENCE [LARGE SCALE GENOMIC DNA]</scope>
    <source>
        <strain evidence="2 3">SV1</strain>
    </source>
</reference>
<organism evidence="2 3">
    <name type="scientific">Borreliella finlandensis</name>
    <dbReference type="NCBI Taxonomy" id="498741"/>
    <lineage>
        <taxon>Bacteria</taxon>
        <taxon>Pseudomonadati</taxon>
        <taxon>Spirochaetota</taxon>
        <taxon>Spirochaetia</taxon>
        <taxon>Spirochaetales</taxon>
        <taxon>Borreliaceae</taxon>
        <taxon>Borreliella</taxon>
    </lineage>
</organism>